<evidence type="ECO:0000313" key="1">
    <source>
        <dbReference type="EMBL" id="QDU57506.1"/>
    </source>
</evidence>
<protein>
    <recommendedName>
        <fullName evidence="3">MORN repeat variant</fullName>
    </recommendedName>
</protein>
<evidence type="ECO:0000313" key="2">
    <source>
        <dbReference type="Proteomes" id="UP000315750"/>
    </source>
</evidence>
<accession>A0A518AS20</accession>
<name>A0A518AS20_9BACT</name>
<reference evidence="1 2" key="1">
    <citation type="submission" date="2019-02" db="EMBL/GenBank/DDBJ databases">
        <title>Deep-cultivation of Planctomycetes and their phenomic and genomic characterization uncovers novel biology.</title>
        <authorList>
            <person name="Wiegand S."/>
            <person name="Jogler M."/>
            <person name="Boedeker C."/>
            <person name="Pinto D."/>
            <person name="Vollmers J."/>
            <person name="Rivas-Marin E."/>
            <person name="Kohn T."/>
            <person name="Peeters S.H."/>
            <person name="Heuer A."/>
            <person name="Rast P."/>
            <person name="Oberbeckmann S."/>
            <person name="Bunk B."/>
            <person name="Jeske O."/>
            <person name="Meyerdierks A."/>
            <person name="Storesund J.E."/>
            <person name="Kallscheuer N."/>
            <person name="Luecker S."/>
            <person name="Lage O.M."/>
            <person name="Pohl T."/>
            <person name="Merkel B.J."/>
            <person name="Hornburger P."/>
            <person name="Mueller R.-W."/>
            <person name="Bruemmer F."/>
            <person name="Labrenz M."/>
            <person name="Spormann A.M."/>
            <person name="Op den Camp H."/>
            <person name="Overmann J."/>
            <person name="Amann R."/>
            <person name="Jetten M.S.M."/>
            <person name="Mascher T."/>
            <person name="Medema M.H."/>
            <person name="Devos D.P."/>
            <person name="Kaster A.-K."/>
            <person name="Ovreas L."/>
            <person name="Rohde M."/>
            <person name="Galperin M.Y."/>
            <person name="Jogler C."/>
        </authorList>
    </citation>
    <scope>NUCLEOTIDE SEQUENCE [LARGE SCALE GENOMIC DNA]</scope>
    <source>
        <strain evidence="1 2">Pan181</strain>
    </source>
</reference>
<dbReference type="EMBL" id="CP036278">
    <property type="protein sequence ID" value="QDU57506.1"/>
    <property type="molecule type" value="Genomic_DNA"/>
</dbReference>
<dbReference type="KEGG" id="amuc:Pan181_37230"/>
<proteinExistence type="predicted"/>
<gene>
    <name evidence="1" type="ORF">Pan181_37230</name>
</gene>
<dbReference type="OrthoDB" id="5731914at2"/>
<dbReference type="RefSeq" id="WP_145248729.1">
    <property type="nucleotide sequence ID" value="NZ_CP036278.1"/>
</dbReference>
<keyword evidence="2" id="KW-1185">Reference proteome</keyword>
<dbReference type="Proteomes" id="UP000315750">
    <property type="component" value="Chromosome"/>
</dbReference>
<dbReference type="AlphaFoldDB" id="A0A518AS20"/>
<dbReference type="SUPFAM" id="SSF82185">
    <property type="entry name" value="Histone H3 K4-specific methyltransferase SET7/9 N-terminal domain"/>
    <property type="match status" value="1"/>
</dbReference>
<evidence type="ECO:0008006" key="3">
    <source>
        <dbReference type="Google" id="ProtNLM"/>
    </source>
</evidence>
<sequence length="131" mass="14753">MVGSVVCVAGCSTEQLSQTPDGEYHGTGAVSYPYDGTTHIQRRDWYDQGHLSKSQWYKPDGTKVATTHWGDTGEGIEYYLYDDGSIHRMVQMEGMLAHGEGWVFDREGRRTAIETYTEGVLVQEQELLKVD</sequence>
<organism evidence="1 2">
    <name type="scientific">Aeoliella mucimassa</name>
    <dbReference type="NCBI Taxonomy" id="2527972"/>
    <lineage>
        <taxon>Bacteria</taxon>
        <taxon>Pseudomonadati</taxon>
        <taxon>Planctomycetota</taxon>
        <taxon>Planctomycetia</taxon>
        <taxon>Pirellulales</taxon>
        <taxon>Lacipirellulaceae</taxon>
        <taxon>Aeoliella</taxon>
    </lineage>
</organism>